<name>A0A8D8RRW8_9HEMI</name>
<accession>A0A8D8RRW8</accession>
<keyword evidence="1" id="KW-0812">Transmembrane</keyword>
<organism evidence="2">
    <name type="scientific">Cacopsylla melanoneura</name>
    <dbReference type="NCBI Taxonomy" id="428564"/>
    <lineage>
        <taxon>Eukaryota</taxon>
        <taxon>Metazoa</taxon>
        <taxon>Ecdysozoa</taxon>
        <taxon>Arthropoda</taxon>
        <taxon>Hexapoda</taxon>
        <taxon>Insecta</taxon>
        <taxon>Pterygota</taxon>
        <taxon>Neoptera</taxon>
        <taxon>Paraneoptera</taxon>
        <taxon>Hemiptera</taxon>
        <taxon>Sternorrhyncha</taxon>
        <taxon>Psylloidea</taxon>
        <taxon>Psyllidae</taxon>
        <taxon>Psyllinae</taxon>
        <taxon>Cacopsylla</taxon>
    </lineage>
</organism>
<keyword evidence="1" id="KW-1133">Transmembrane helix</keyword>
<evidence type="ECO:0000256" key="1">
    <source>
        <dbReference type="SAM" id="Phobius"/>
    </source>
</evidence>
<protein>
    <submittedName>
        <fullName evidence="2">Uncharacterized protein</fullName>
    </submittedName>
</protein>
<feature type="transmembrane region" description="Helical" evidence="1">
    <location>
        <begin position="12"/>
        <end position="30"/>
    </location>
</feature>
<reference evidence="2" key="1">
    <citation type="submission" date="2021-05" db="EMBL/GenBank/DDBJ databases">
        <authorList>
            <person name="Alioto T."/>
            <person name="Alioto T."/>
            <person name="Gomez Garrido J."/>
        </authorList>
    </citation>
    <scope>NUCLEOTIDE SEQUENCE</scope>
</reference>
<dbReference type="EMBL" id="HBUF01180802">
    <property type="protein sequence ID" value="CAG6655276.1"/>
    <property type="molecule type" value="Transcribed_RNA"/>
</dbReference>
<dbReference type="AlphaFoldDB" id="A0A8D8RRW8"/>
<keyword evidence="1" id="KW-0472">Membrane</keyword>
<sequence length="113" mass="13443">MYTNGSFRFFKFWFIYIVDRVFVMQMILFAERFVSVLRLPQRAAVVSHRYDVFEANRFMRLVSVVIWNGVMFGRSPVGCSRFDFQWISSLHEHFFSVIKLVTIVQVCVDVVLD</sequence>
<proteinExistence type="predicted"/>
<evidence type="ECO:0000313" key="2">
    <source>
        <dbReference type="EMBL" id="CAG6655276.1"/>
    </source>
</evidence>